<keyword evidence="3 5" id="KW-0732">Signal</keyword>
<keyword evidence="8" id="KW-1185">Reference proteome</keyword>
<comment type="caution">
    <text evidence="7">The sequence shown here is derived from an EMBL/GenBank/DDBJ whole genome shotgun (WGS) entry which is preliminary data.</text>
</comment>
<feature type="signal peptide" evidence="5">
    <location>
        <begin position="1"/>
        <end position="30"/>
    </location>
</feature>
<evidence type="ECO:0000256" key="4">
    <source>
        <dbReference type="ARBA" id="ARBA00022970"/>
    </source>
</evidence>
<dbReference type="Gene3D" id="3.40.50.2300">
    <property type="match status" value="2"/>
</dbReference>
<keyword evidence="2" id="KW-0813">Transport</keyword>
<dbReference type="RefSeq" id="WP_253760871.1">
    <property type="nucleotide sequence ID" value="NZ_JAMZDZ010000001.1"/>
</dbReference>
<dbReference type="InterPro" id="IPR028081">
    <property type="entry name" value="Leu-bd"/>
</dbReference>
<dbReference type="PANTHER" id="PTHR30483:SF6">
    <property type="entry name" value="PERIPLASMIC BINDING PROTEIN OF ABC TRANSPORTER FOR NATURAL AMINO ACIDS"/>
    <property type="match status" value="1"/>
</dbReference>
<comment type="similarity">
    <text evidence="1">Belongs to the leucine-binding protein family.</text>
</comment>
<dbReference type="PRINTS" id="PR00337">
    <property type="entry name" value="LEUILEVALBP"/>
</dbReference>
<feature type="chain" id="PRO_5045730969" evidence="5">
    <location>
        <begin position="31"/>
        <end position="386"/>
    </location>
</feature>
<accession>A0ABV8LST6</accession>
<name>A0ABV8LST6_9ACTN</name>
<evidence type="ECO:0000256" key="1">
    <source>
        <dbReference type="ARBA" id="ARBA00010062"/>
    </source>
</evidence>
<dbReference type="InterPro" id="IPR006311">
    <property type="entry name" value="TAT_signal"/>
</dbReference>
<evidence type="ECO:0000256" key="5">
    <source>
        <dbReference type="SAM" id="SignalP"/>
    </source>
</evidence>
<evidence type="ECO:0000256" key="2">
    <source>
        <dbReference type="ARBA" id="ARBA00022448"/>
    </source>
</evidence>
<protein>
    <submittedName>
        <fullName evidence="7">ABC transporter substrate-binding protein</fullName>
    </submittedName>
</protein>
<dbReference type="Proteomes" id="UP001595816">
    <property type="component" value="Unassembled WGS sequence"/>
</dbReference>
<evidence type="ECO:0000313" key="7">
    <source>
        <dbReference type="EMBL" id="MFC4133329.1"/>
    </source>
</evidence>
<dbReference type="PANTHER" id="PTHR30483">
    <property type="entry name" value="LEUCINE-SPECIFIC-BINDING PROTEIN"/>
    <property type="match status" value="1"/>
</dbReference>
<proteinExistence type="inferred from homology"/>
<dbReference type="EMBL" id="JBHSAY010000010">
    <property type="protein sequence ID" value="MFC4133329.1"/>
    <property type="molecule type" value="Genomic_DNA"/>
</dbReference>
<keyword evidence="4" id="KW-0029">Amino-acid transport</keyword>
<evidence type="ECO:0000256" key="3">
    <source>
        <dbReference type="ARBA" id="ARBA00022729"/>
    </source>
</evidence>
<sequence length="386" mass="38745">MTKVSRRAALGGGLALVAAPFLSAGFPAAAARPRTESGMQGPVRLGVLTHSAGPLAAYAQRQLLGVRTRADQVNAAGGHGSAPEIELLVREAGADEKAAAAAASAVLDEGVHAVIVATAPWLADAVGGQCTLGCVPVLTPATGIVPTSPYAFQSAPSAAQVLRTLMGAAKKAGLAKLAHLATDKLAAPPVVDLVQTEAANQGLSIAGFEPVPVEATDLKDAVGKLVAAKPDALVISALPPQSGAAVRDARAAGWTGPILLTPEGVHPTFHSTAGDAADGVQAVSPWLPAADSAPDSVSNLATVRRFAEAFAPNGPANPAAGFGADAVALTHQVFLGHRDRKMAREQLENACCVGVCGVYNLTAADHSGLADDALTVLTSKAGKWTI</sequence>
<gene>
    <name evidence="7" type="ORF">ACFOZ4_22190</name>
</gene>
<dbReference type="InterPro" id="IPR000709">
    <property type="entry name" value="Leu_Ile_Val-bd"/>
</dbReference>
<organism evidence="7 8">
    <name type="scientific">Hamadaea flava</name>
    <dbReference type="NCBI Taxonomy" id="1742688"/>
    <lineage>
        <taxon>Bacteria</taxon>
        <taxon>Bacillati</taxon>
        <taxon>Actinomycetota</taxon>
        <taxon>Actinomycetes</taxon>
        <taxon>Micromonosporales</taxon>
        <taxon>Micromonosporaceae</taxon>
        <taxon>Hamadaea</taxon>
    </lineage>
</organism>
<evidence type="ECO:0000259" key="6">
    <source>
        <dbReference type="Pfam" id="PF13458"/>
    </source>
</evidence>
<evidence type="ECO:0000313" key="8">
    <source>
        <dbReference type="Proteomes" id="UP001595816"/>
    </source>
</evidence>
<feature type="domain" description="Leucine-binding protein" evidence="6">
    <location>
        <begin position="42"/>
        <end position="370"/>
    </location>
</feature>
<dbReference type="InterPro" id="IPR051010">
    <property type="entry name" value="BCAA_transport"/>
</dbReference>
<dbReference type="SUPFAM" id="SSF53822">
    <property type="entry name" value="Periplasmic binding protein-like I"/>
    <property type="match status" value="1"/>
</dbReference>
<dbReference type="Pfam" id="PF13458">
    <property type="entry name" value="Peripla_BP_6"/>
    <property type="match status" value="1"/>
</dbReference>
<reference evidence="8" key="1">
    <citation type="journal article" date="2019" name="Int. J. Syst. Evol. Microbiol.">
        <title>The Global Catalogue of Microorganisms (GCM) 10K type strain sequencing project: providing services to taxonomists for standard genome sequencing and annotation.</title>
        <authorList>
            <consortium name="The Broad Institute Genomics Platform"/>
            <consortium name="The Broad Institute Genome Sequencing Center for Infectious Disease"/>
            <person name="Wu L."/>
            <person name="Ma J."/>
        </authorList>
    </citation>
    <scope>NUCLEOTIDE SEQUENCE [LARGE SCALE GENOMIC DNA]</scope>
    <source>
        <strain evidence="8">CGMCC 4.7289</strain>
    </source>
</reference>
<dbReference type="InterPro" id="IPR028082">
    <property type="entry name" value="Peripla_BP_I"/>
</dbReference>
<dbReference type="PROSITE" id="PS51318">
    <property type="entry name" value="TAT"/>
    <property type="match status" value="1"/>
</dbReference>